<dbReference type="InterPro" id="IPR016187">
    <property type="entry name" value="CTDL_fold"/>
</dbReference>
<dbReference type="CDD" id="cd00037">
    <property type="entry name" value="CLECT"/>
    <property type="match status" value="1"/>
</dbReference>
<dbReference type="SMART" id="SM00192">
    <property type="entry name" value="LDLa"/>
    <property type="match status" value="3"/>
</dbReference>
<organism evidence="3 4">
    <name type="scientific">Paramuricea clavata</name>
    <name type="common">Red gorgonian</name>
    <name type="synonym">Violescent sea-whip</name>
    <dbReference type="NCBI Taxonomy" id="317549"/>
    <lineage>
        <taxon>Eukaryota</taxon>
        <taxon>Metazoa</taxon>
        <taxon>Cnidaria</taxon>
        <taxon>Anthozoa</taxon>
        <taxon>Octocorallia</taxon>
        <taxon>Malacalcyonacea</taxon>
        <taxon>Plexauridae</taxon>
        <taxon>Paramuricea</taxon>
    </lineage>
</organism>
<dbReference type="PROSITE" id="PS00615">
    <property type="entry name" value="C_TYPE_LECTIN_1"/>
    <property type="match status" value="1"/>
</dbReference>
<dbReference type="InterPro" id="IPR036055">
    <property type="entry name" value="LDL_receptor-like_sf"/>
</dbReference>
<dbReference type="Gene3D" id="3.10.100.10">
    <property type="entry name" value="Mannose-Binding Protein A, subunit A"/>
    <property type="match status" value="1"/>
</dbReference>
<dbReference type="EMBL" id="CACRXK020004547">
    <property type="protein sequence ID" value="CAB4003131.1"/>
    <property type="molecule type" value="Genomic_DNA"/>
</dbReference>
<dbReference type="SUPFAM" id="SSF49899">
    <property type="entry name" value="Concanavalin A-like lectins/glucanases"/>
    <property type="match status" value="2"/>
</dbReference>
<feature type="disulfide bond" evidence="2">
    <location>
        <begin position="264"/>
        <end position="282"/>
    </location>
</feature>
<evidence type="ECO:0000256" key="2">
    <source>
        <dbReference type="PROSITE-ProRule" id="PRU00124"/>
    </source>
</evidence>
<dbReference type="PROSITE" id="PS01209">
    <property type="entry name" value="LDLRA_1"/>
    <property type="match status" value="2"/>
</dbReference>
<dbReference type="PANTHER" id="PTHR23282:SF142">
    <property type="entry name" value="MAM DOMAIN-CONTAINING PROTEIN"/>
    <property type="match status" value="1"/>
</dbReference>
<accession>A0A6S7I9Q3</accession>
<dbReference type="Gene3D" id="2.60.120.200">
    <property type="match status" value="2"/>
</dbReference>
<dbReference type="CDD" id="cd06263">
    <property type="entry name" value="MAM"/>
    <property type="match status" value="1"/>
</dbReference>
<dbReference type="AlphaFoldDB" id="A0A6S7I9Q3"/>
<dbReference type="InterPro" id="IPR051560">
    <property type="entry name" value="MAM_domain-containing"/>
</dbReference>
<dbReference type="Pfam" id="PF00629">
    <property type="entry name" value="MAM"/>
    <property type="match status" value="2"/>
</dbReference>
<evidence type="ECO:0000313" key="4">
    <source>
        <dbReference type="Proteomes" id="UP001152795"/>
    </source>
</evidence>
<dbReference type="GO" id="GO:0016020">
    <property type="term" value="C:membrane"/>
    <property type="evidence" value="ECO:0007669"/>
    <property type="project" value="InterPro"/>
</dbReference>
<keyword evidence="1 2" id="KW-1015">Disulfide bond</keyword>
<dbReference type="InterPro" id="IPR016186">
    <property type="entry name" value="C-type_lectin-like/link_sf"/>
</dbReference>
<protein>
    <submittedName>
        <fullName evidence="3">MAM and LDL-receptor class A domain-containing 1-like</fullName>
    </submittedName>
</protein>
<feature type="disulfide bond" evidence="2">
    <location>
        <begin position="257"/>
        <end position="269"/>
    </location>
</feature>
<dbReference type="InterPro" id="IPR001304">
    <property type="entry name" value="C-type_lectin-like"/>
</dbReference>
<name>A0A6S7I9Q3_PARCT</name>
<dbReference type="PROSITE" id="PS50068">
    <property type="entry name" value="LDLRA_2"/>
    <property type="match status" value="3"/>
</dbReference>
<dbReference type="OrthoDB" id="5990060at2759"/>
<feature type="disulfide bond" evidence="2">
    <location>
        <begin position="201"/>
        <end position="216"/>
    </location>
</feature>
<comment type="caution">
    <text evidence="3">The sequence shown here is derived from an EMBL/GenBank/DDBJ whole genome shotgun (WGS) entry which is preliminary data.</text>
</comment>
<keyword evidence="4" id="KW-1185">Reference proteome</keyword>
<evidence type="ECO:0000256" key="1">
    <source>
        <dbReference type="ARBA" id="ARBA00023157"/>
    </source>
</evidence>
<dbReference type="PRINTS" id="PR00261">
    <property type="entry name" value="LDLRECEPTOR"/>
</dbReference>
<dbReference type="InterPro" id="IPR013320">
    <property type="entry name" value="ConA-like_dom_sf"/>
</dbReference>
<sequence length="912" mass="104093">MSIIDGLQDKWRLSYDYKDAMKLTSCQFKHSKLCEGENIVNIHGWRQKIVMTGDNSKMHILSTIENITSSLKYEWIKYTKIVQKTGICLRFQYKTNGDNNTLTMYLKTLSANMTLVWRLRGNHGNKWKYGAVTYRPSEALSFIFEGQISQQKTTVSLANIMVTTESCNRDVYPLYADPEYKCHSSNFVCANGECINRGLVCDGDKNCADGSDEVFCECLAEQFKCEMSEECIDVRQMCNGLNDCDDRSDEQNCYKTCKPDQFYCPSGVCISWNLTCNGVWNCPDGADEPLVCGNRTAENQACSLNDLGCLIYSRNITFCRESADGSCNFEKDGLCDWQQIQNGEDNFDWSINSGETSSKNTGPEVDHTTGSKEGSYIYIEASSPRVQGDKAILKAGPFENNVNLCFTFQYHMFGSNIGSLSVYQAWNRADRLLVWTRNTSTNDAWKTAWFDIRSEQQFFLLIEGVCGDGSLGDIAVDDISVSRLRFVRSKKIVFGNGLQGFGNLHEWATGIVLCCKTKTSGKLWATLSEEMTEQFQCMTFWYSFYYCNGMSFYSTQELESNTLQMYHSLSDVQGHVQWLFGEMPLERCYAKSQVTFKVHIQSETPYPETTSYRQSSKCYLGIDEINFSIEPCLSFQQGGSVWIRKSSTFYKVLKKQNRDGTITAFYNCRFPSSDSDALQHFDTSRSRCQSFIDKISPNRVNYVVEDAKSLEYSKIHVGKRVFVEESVNTAVLGTVILRTVDTFQHKLTVRLDSDGSDIVPENENVRVLPYQLDRHAPTWLKKNQNCHSHINGSCYFFSRTKLNWFEGADYCKMHGGEIGKFNTEYEEQFHKNMFELRLPFWIGYHGHKYHGTKFVWSDGSADLYNKLNGESLIQGLFAGLCTLVTKSELWNRAHCNETHIVLCRKPGDSISQ</sequence>
<dbReference type="CDD" id="cd00112">
    <property type="entry name" value="LDLa"/>
    <property type="match status" value="3"/>
</dbReference>
<dbReference type="Pfam" id="PF00057">
    <property type="entry name" value="Ldl_recept_a"/>
    <property type="match status" value="3"/>
</dbReference>
<feature type="disulfide bond" evidence="2">
    <location>
        <begin position="238"/>
        <end position="253"/>
    </location>
</feature>
<dbReference type="InterPro" id="IPR000998">
    <property type="entry name" value="MAM_dom"/>
</dbReference>
<dbReference type="PROSITE" id="PS50041">
    <property type="entry name" value="C_TYPE_LECTIN_2"/>
    <property type="match status" value="1"/>
</dbReference>
<feature type="disulfide bond" evidence="2">
    <location>
        <begin position="182"/>
        <end position="194"/>
    </location>
</feature>
<gene>
    <name evidence="3" type="ORF">PACLA_8A078587</name>
</gene>
<dbReference type="InterPro" id="IPR002172">
    <property type="entry name" value="LDrepeatLR_classA_rpt"/>
</dbReference>
<dbReference type="Gene3D" id="4.10.400.10">
    <property type="entry name" value="Low-density Lipoprotein Receptor"/>
    <property type="match status" value="3"/>
</dbReference>
<comment type="caution">
    <text evidence="2">Lacks conserved residue(s) required for the propagation of feature annotation.</text>
</comment>
<dbReference type="SMART" id="SM00137">
    <property type="entry name" value="MAM"/>
    <property type="match status" value="1"/>
</dbReference>
<dbReference type="PROSITE" id="PS50060">
    <property type="entry name" value="MAM_2"/>
    <property type="match status" value="2"/>
</dbReference>
<reference evidence="3" key="1">
    <citation type="submission" date="2020-04" db="EMBL/GenBank/DDBJ databases">
        <authorList>
            <person name="Alioto T."/>
            <person name="Alioto T."/>
            <person name="Gomez Garrido J."/>
        </authorList>
    </citation>
    <scope>NUCLEOTIDE SEQUENCE</scope>
    <source>
        <strain evidence="3">A484AB</strain>
    </source>
</reference>
<dbReference type="InterPro" id="IPR023415">
    <property type="entry name" value="LDLR_class-A_CS"/>
</dbReference>
<feature type="disulfide bond" evidence="2">
    <location>
        <begin position="189"/>
        <end position="207"/>
    </location>
</feature>
<evidence type="ECO:0000313" key="3">
    <source>
        <dbReference type="EMBL" id="CAB4003131.1"/>
    </source>
</evidence>
<dbReference type="SMART" id="SM00034">
    <property type="entry name" value="CLECT"/>
    <property type="match status" value="1"/>
</dbReference>
<dbReference type="Proteomes" id="UP001152795">
    <property type="component" value="Unassembled WGS sequence"/>
</dbReference>
<dbReference type="SUPFAM" id="SSF57424">
    <property type="entry name" value="LDL receptor-like module"/>
    <property type="match status" value="3"/>
</dbReference>
<dbReference type="InterPro" id="IPR018378">
    <property type="entry name" value="C-type_lectin_CS"/>
</dbReference>
<dbReference type="SUPFAM" id="SSF56436">
    <property type="entry name" value="C-type lectin-like"/>
    <property type="match status" value="1"/>
</dbReference>
<proteinExistence type="predicted"/>
<dbReference type="PANTHER" id="PTHR23282">
    <property type="entry name" value="APICAL ENDOSOMAL GLYCOPROTEIN PRECURSOR"/>
    <property type="match status" value="1"/>
</dbReference>